<gene>
    <name evidence="1" type="ORF">PIB30_019907</name>
</gene>
<keyword evidence="2" id="KW-1185">Reference proteome</keyword>
<dbReference type="EMBL" id="JASCZI010151097">
    <property type="protein sequence ID" value="MED6169264.1"/>
    <property type="molecule type" value="Genomic_DNA"/>
</dbReference>
<sequence length="168" mass="18184">MGKVEVAVDGANMAVTAPARTIHSHYSSPFEFLKTPPLAPLFSGWNTKISFNLIQFASPTCTSLEERFGGRTAILADKGRPVPDPPQLLHAMRPEPAQVRQPASRSDQRLQRQVTVPVPLQVGQRGIEPGPAMGFWSITDLTITAPASTLRPVASWLSTIGAMVDTKE</sequence>
<evidence type="ECO:0000313" key="1">
    <source>
        <dbReference type="EMBL" id="MED6169264.1"/>
    </source>
</evidence>
<accession>A0ABU6V7C6</accession>
<reference evidence="1 2" key="1">
    <citation type="journal article" date="2023" name="Plants (Basel)">
        <title>Bridging the Gap: Combining Genomics and Transcriptomics Approaches to Understand Stylosanthes scabra, an Orphan Legume from the Brazilian Caatinga.</title>
        <authorList>
            <person name="Ferreira-Neto J.R.C."/>
            <person name="da Silva M.D."/>
            <person name="Binneck E."/>
            <person name="de Melo N.F."/>
            <person name="da Silva R.H."/>
            <person name="de Melo A.L.T.M."/>
            <person name="Pandolfi V."/>
            <person name="Bustamante F.O."/>
            <person name="Brasileiro-Vidal A.C."/>
            <person name="Benko-Iseppon A.M."/>
        </authorList>
    </citation>
    <scope>NUCLEOTIDE SEQUENCE [LARGE SCALE GENOMIC DNA]</scope>
    <source>
        <tissue evidence="1">Leaves</tissue>
    </source>
</reference>
<name>A0ABU6V7C6_9FABA</name>
<protein>
    <submittedName>
        <fullName evidence="1">Uncharacterized protein</fullName>
    </submittedName>
</protein>
<proteinExistence type="predicted"/>
<evidence type="ECO:0000313" key="2">
    <source>
        <dbReference type="Proteomes" id="UP001341840"/>
    </source>
</evidence>
<organism evidence="1 2">
    <name type="scientific">Stylosanthes scabra</name>
    <dbReference type="NCBI Taxonomy" id="79078"/>
    <lineage>
        <taxon>Eukaryota</taxon>
        <taxon>Viridiplantae</taxon>
        <taxon>Streptophyta</taxon>
        <taxon>Embryophyta</taxon>
        <taxon>Tracheophyta</taxon>
        <taxon>Spermatophyta</taxon>
        <taxon>Magnoliopsida</taxon>
        <taxon>eudicotyledons</taxon>
        <taxon>Gunneridae</taxon>
        <taxon>Pentapetalae</taxon>
        <taxon>rosids</taxon>
        <taxon>fabids</taxon>
        <taxon>Fabales</taxon>
        <taxon>Fabaceae</taxon>
        <taxon>Papilionoideae</taxon>
        <taxon>50 kb inversion clade</taxon>
        <taxon>dalbergioids sensu lato</taxon>
        <taxon>Dalbergieae</taxon>
        <taxon>Pterocarpus clade</taxon>
        <taxon>Stylosanthes</taxon>
    </lineage>
</organism>
<comment type="caution">
    <text evidence="1">The sequence shown here is derived from an EMBL/GenBank/DDBJ whole genome shotgun (WGS) entry which is preliminary data.</text>
</comment>
<dbReference type="Proteomes" id="UP001341840">
    <property type="component" value="Unassembled WGS sequence"/>
</dbReference>